<name>A0A0K0CVU0_ANGCA</name>
<dbReference type="Proteomes" id="UP000035642">
    <property type="component" value="Unassembled WGS sequence"/>
</dbReference>
<proteinExistence type="predicted"/>
<sequence length="232" mass="26772">MTAELLWDNHIDEDIGDLLDLVTRISLSTRDIVNQELDAQPKNVPETESSSLSGESLSTAELERIPKYPSFSLLRRIQAHIDLRPGFVCTKITPDHVPLSESIHRQLIMDEIRSRLDTTTMRVYCRRHDKSAALRRAAVPSFFVPRRRGINMPPSYLALIEKMNPMLFSQIHNDEVNRLPMAPMDIQYLHRLGQFIDIFERVLVSDEAHYNSEEAIQQIDGNKAMKLLFVHR</sequence>
<dbReference type="AlphaFoldDB" id="A0A0K0CVU0"/>
<reference evidence="2" key="1">
    <citation type="submission" date="2012-09" db="EMBL/GenBank/DDBJ databases">
        <authorList>
            <person name="Martin A.A."/>
        </authorList>
    </citation>
    <scope>NUCLEOTIDE SEQUENCE</scope>
</reference>
<organism evidence="2 3">
    <name type="scientific">Angiostrongylus cantonensis</name>
    <name type="common">Rat lungworm</name>
    <dbReference type="NCBI Taxonomy" id="6313"/>
    <lineage>
        <taxon>Eukaryota</taxon>
        <taxon>Metazoa</taxon>
        <taxon>Ecdysozoa</taxon>
        <taxon>Nematoda</taxon>
        <taxon>Chromadorea</taxon>
        <taxon>Rhabditida</taxon>
        <taxon>Rhabditina</taxon>
        <taxon>Rhabditomorpha</taxon>
        <taxon>Strongyloidea</taxon>
        <taxon>Metastrongylidae</taxon>
        <taxon>Angiostrongylus</taxon>
    </lineage>
</organism>
<dbReference type="WBParaSite" id="ACAC_0000148901-mRNA-1">
    <property type="protein sequence ID" value="ACAC_0000148901-mRNA-1"/>
    <property type="gene ID" value="ACAC_0000148901"/>
</dbReference>
<protein>
    <submittedName>
        <fullName evidence="3">Uncharacterized protein</fullName>
    </submittedName>
</protein>
<feature type="compositionally biased region" description="Low complexity" evidence="1">
    <location>
        <begin position="46"/>
        <end position="58"/>
    </location>
</feature>
<reference evidence="3" key="2">
    <citation type="submission" date="2017-02" db="UniProtKB">
        <authorList>
            <consortium name="WormBaseParasite"/>
        </authorList>
    </citation>
    <scope>IDENTIFICATION</scope>
</reference>
<evidence type="ECO:0000256" key="1">
    <source>
        <dbReference type="SAM" id="MobiDB-lite"/>
    </source>
</evidence>
<evidence type="ECO:0000313" key="2">
    <source>
        <dbReference type="Proteomes" id="UP000035642"/>
    </source>
</evidence>
<evidence type="ECO:0000313" key="3">
    <source>
        <dbReference type="WBParaSite" id="ACAC_0000148901-mRNA-1"/>
    </source>
</evidence>
<keyword evidence="2" id="KW-1185">Reference proteome</keyword>
<accession>A0A0K0CVU0</accession>
<feature type="region of interest" description="Disordered" evidence="1">
    <location>
        <begin position="38"/>
        <end position="58"/>
    </location>
</feature>